<dbReference type="InterPro" id="IPR000742">
    <property type="entry name" value="EGF"/>
</dbReference>
<keyword evidence="1" id="KW-0245">EGF-like domain</keyword>
<evidence type="ECO:0000256" key="1">
    <source>
        <dbReference type="PROSITE-ProRule" id="PRU00076"/>
    </source>
</evidence>
<reference evidence="3 4" key="1">
    <citation type="submission" date="2021-04" db="EMBL/GenBank/DDBJ databases">
        <authorList>
            <person name="Bliznina A."/>
        </authorList>
    </citation>
    <scope>NUCLEOTIDE SEQUENCE [LARGE SCALE GENOMIC DNA]</scope>
</reference>
<evidence type="ECO:0000313" key="3">
    <source>
        <dbReference type="EMBL" id="CAG5076953.1"/>
    </source>
</evidence>
<dbReference type="Gene3D" id="2.10.25.10">
    <property type="entry name" value="Laminin"/>
    <property type="match status" value="2"/>
</dbReference>
<dbReference type="PANTHER" id="PTHR40124">
    <property type="match status" value="1"/>
</dbReference>
<accession>A0ABN7RGN4</accession>
<evidence type="ECO:0000313" key="4">
    <source>
        <dbReference type="Proteomes" id="UP001158576"/>
    </source>
</evidence>
<evidence type="ECO:0000259" key="2">
    <source>
        <dbReference type="PROSITE" id="PS50026"/>
    </source>
</evidence>
<dbReference type="Proteomes" id="UP001158576">
    <property type="component" value="Chromosome PAR"/>
</dbReference>
<gene>
    <name evidence="3" type="ORF">OKIOD_LOCUS154</name>
</gene>
<dbReference type="PROSITE" id="PS01186">
    <property type="entry name" value="EGF_2"/>
    <property type="match status" value="1"/>
</dbReference>
<name>A0ABN7RGN4_OIKDI</name>
<protein>
    <submittedName>
        <fullName evidence="3">Oidioi.mRNA.OKI2018_I69.PAR.g8596.t1.cds</fullName>
    </submittedName>
</protein>
<dbReference type="SMART" id="SM00181">
    <property type="entry name" value="EGF"/>
    <property type="match status" value="2"/>
</dbReference>
<keyword evidence="4" id="KW-1185">Reference proteome</keyword>
<dbReference type="Pfam" id="PF21294">
    <property type="entry name" value="Polysacc_lyase_14"/>
    <property type="match status" value="2"/>
</dbReference>
<organism evidence="3 4">
    <name type="scientific">Oikopleura dioica</name>
    <name type="common">Tunicate</name>
    <dbReference type="NCBI Taxonomy" id="34765"/>
    <lineage>
        <taxon>Eukaryota</taxon>
        <taxon>Metazoa</taxon>
        <taxon>Chordata</taxon>
        <taxon>Tunicata</taxon>
        <taxon>Appendicularia</taxon>
        <taxon>Copelata</taxon>
        <taxon>Oikopleuridae</taxon>
        <taxon>Oikopleura</taxon>
    </lineage>
</organism>
<dbReference type="InterPro" id="IPR048958">
    <property type="entry name" value="Polysacc_lyase_14"/>
</dbReference>
<feature type="domain" description="EGF-like" evidence="2">
    <location>
        <begin position="239"/>
        <end position="279"/>
    </location>
</feature>
<comment type="caution">
    <text evidence="1">Lacks conserved residue(s) required for the propagation of feature annotation.</text>
</comment>
<proteinExistence type="predicted"/>
<dbReference type="Gene3D" id="2.60.120.200">
    <property type="match status" value="2"/>
</dbReference>
<feature type="domain" description="EGF-like" evidence="2">
    <location>
        <begin position="280"/>
        <end position="316"/>
    </location>
</feature>
<dbReference type="EMBL" id="OU015568">
    <property type="protein sequence ID" value="CAG5076953.1"/>
    <property type="molecule type" value="Genomic_DNA"/>
</dbReference>
<sequence length="628" mass="69362">MFLISQHFENFGVNPDCTDFGPIRQKYPQGVAASSGGSGFYWQLTDSGNDFRESLTFKYQVKFEDGFEFVKGGKLPGIYGGSSGCGGGANAAELGCFSTRLMWRANGAGEVYLYAPYDQADGFCDRPNYHCNFDYGNSIDRGSFSFTPGQWYQIEERVKLNTAGSLDGTLMLFVDNILRINLNDVNYRVDPLLKIHGGQYSTFFGGSSAEWAPVKDEYAQFRNFEFAEFSDSLDPIVVDPTRCDREANSCHKAAECVIENGSNICRCVDGWTGDGTICVENPTCENMPCHEFGHCSMRDNVPICFCNDGFAGDGFACGNGETRKGFMFVDEISCDVEPTYTAIREAFNLPGNPGSTGRDNLGKLETCPDGETTPIRQLYPQGVAGGAGGSYFYWELPAAGEDYRESLSFKYDVMFEDGFEFVKGGKLPGLFGGKTGCSGGADAAVKGCFSTRLMWRTGGEGELYLYAPYNQADGFCDREGYHCNFDYGHSVQRGAWTFVPGTWYKIEQRVHLNTAGNLDGKIKILVDDQLVLSLDDVNYREVDTIKINGAHYSTFFGGSSSSWAPVKDEYAQFRNFEFSEYLDSDRAAVSASKHCDRFLNGCQENEVCLEMASGDTCVCHTDCINDRK</sequence>
<dbReference type="PANTHER" id="PTHR40124:SF1">
    <property type="entry name" value="DISAGGREGATASE RELATED REPEAT PROTEIN"/>
    <property type="match status" value="1"/>
</dbReference>
<dbReference type="PROSITE" id="PS50026">
    <property type="entry name" value="EGF_3"/>
    <property type="match status" value="2"/>
</dbReference>